<dbReference type="PROSITE" id="PS50303">
    <property type="entry name" value="PUM_HD"/>
    <property type="match status" value="1"/>
</dbReference>
<dbReference type="InterPro" id="IPR001313">
    <property type="entry name" value="Pumilio_RNA-bd_rpt"/>
</dbReference>
<organism evidence="6 8">
    <name type="scientific">Strigomonas culicis</name>
    <dbReference type="NCBI Taxonomy" id="28005"/>
    <lineage>
        <taxon>Eukaryota</taxon>
        <taxon>Discoba</taxon>
        <taxon>Euglenozoa</taxon>
        <taxon>Kinetoplastea</taxon>
        <taxon>Metakinetoplastina</taxon>
        <taxon>Trypanosomatida</taxon>
        <taxon>Trypanosomatidae</taxon>
        <taxon>Strigomonadinae</taxon>
        <taxon>Strigomonas</taxon>
    </lineage>
</organism>
<dbReference type="SMART" id="SM00025">
    <property type="entry name" value="Pumilio"/>
    <property type="match status" value="4"/>
</dbReference>
<evidence type="ECO:0000313" key="6">
    <source>
        <dbReference type="EMBL" id="EPY22989.1"/>
    </source>
</evidence>
<dbReference type="GO" id="GO:0006417">
    <property type="term" value="P:regulation of translation"/>
    <property type="evidence" value="ECO:0007669"/>
    <property type="project" value="TreeGrafter"/>
</dbReference>
<evidence type="ECO:0000259" key="4">
    <source>
        <dbReference type="PROSITE" id="PS50303"/>
    </source>
</evidence>
<dbReference type="InterPro" id="IPR011989">
    <property type="entry name" value="ARM-like"/>
</dbReference>
<evidence type="ECO:0000256" key="2">
    <source>
        <dbReference type="PROSITE-ProRule" id="PRU00317"/>
    </source>
</evidence>
<dbReference type="InterPro" id="IPR016024">
    <property type="entry name" value="ARM-type_fold"/>
</dbReference>
<dbReference type="OrthoDB" id="497380at2759"/>
<dbReference type="InterPro" id="IPR040059">
    <property type="entry name" value="PUM3"/>
</dbReference>
<reference evidence="6" key="2">
    <citation type="submission" date="2013-03" db="EMBL/GenBank/DDBJ databases">
        <authorList>
            <person name="Motta M.C.M."/>
            <person name="Martins A.C.A."/>
            <person name="Preta C.M.C.C."/>
            <person name="Silva R."/>
            <person name="de Souza S.S."/>
            <person name="Klein C.C."/>
            <person name="de Almeida L.G.P."/>
            <person name="Cunha O.L."/>
            <person name="Colabardini A.C."/>
            <person name="Lima B.A."/>
            <person name="Machado C.R."/>
            <person name="Soares C.M.A."/>
            <person name="de Menezes C.B.A."/>
            <person name="Bartolomeu D.C."/>
            <person name="Grisard E.C."/>
            <person name="Fantinatti-Garboggini F."/>
            <person name="Rodrigues-Luiz G.F."/>
            <person name="Wagner G."/>
            <person name="Goldman G.H."/>
            <person name="Fietto J.L.R."/>
            <person name="Ciapina L.P."/>
            <person name="Brocchi M."/>
            <person name="Elias M.C."/>
            <person name="Goldman M.H.S."/>
            <person name="Sagot M.-F."/>
            <person name="Pereira M."/>
            <person name="Stoco P.H."/>
            <person name="Teixeira S.M.R."/>
            <person name="de Mendonca-Neto R.P."/>
            <person name="Maciel T.E.F."/>
            <person name="Mendes T.A.O."/>
            <person name="Urmenyi T.P."/>
            <person name="Teixeira M.M.G."/>
            <person name="de Camargo E.F.P."/>
            <person name="de Sousa W."/>
            <person name="Schenkman S."/>
            <person name="de Vasconcelos A.T.R."/>
        </authorList>
    </citation>
    <scope>NUCLEOTIDE SEQUENCE</scope>
</reference>
<proteinExistence type="predicted"/>
<dbReference type="FunFam" id="1.25.10.10:FF:001266">
    <property type="entry name" value="Pumilio/PUF RNA binding protein 8, putative"/>
    <property type="match status" value="1"/>
</dbReference>
<comment type="caution">
    <text evidence="6">The sequence shown here is derived from an EMBL/GenBank/DDBJ whole genome shotgun (WGS) entry which is preliminary data.</text>
</comment>
<dbReference type="EMBL" id="ATMH01008983">
    <property type="protein sequence ID" value="EPY20465.1"/>
    <property type="molecule type" value="Genomic_DNA"/>
</dbReference>
<dbReference type="GO" id="GO:0003729">
    <property type="term" value="F:mRNA binding"/>
    <property type="evidence" value="ECO:0007669"/>
    <property type="project" value="TreeGrafter"/>
</dbReference>
<dbReference type="AlphaFoldDB" id="S9U2E4"/>
<dbReference type="PANTHER" id="PTHR13389">
    <property type="entry name" value="PUMILIO HOMOLOG 3"/>
    <property type="match status" value="1"/>
</dbReference>
<dbReference type="GO" id="GO:0005730">
    <property type="term" value="C:nucleolus"/>
    <property type="evidence" value="ECO:0007669"/>
    <property type="project" value="TreeGrafter"/>
</dbReference>
<dbReference type="SUPFAM" id="SSF48371">
    <property type="entry name" value="ARM repeat"/>
    <property type="match status" value="1"/>
</dbReference>
<feature type="repeat" description="Pumilio" evidence="2">
    <location>
        <begin position="96"/>
        <end position="132"/>
    </location>
</feature>
<evidence type="ECO:0000313" key="5">
    <source>
        <dbReference type="EMBL" id="EPY20465.1"/>
    </source>
</evidence>
<dbReference type="Gene3D" id="1.25.10.10">
    <property type="entry name" value="Leucine-rich Repeat Variant"/>
    <property type="match status" value="2"/>
</dbReference>
<dbReference type="EMBL" id="ATMH01007970">
    <property type="protein sequence ID" value="EPY22989.1"/>
    <property type="molecule type" value="Genomic_DNA"/>
</dbReference>
<keyword evidence="1" id="KW-0677">Repeat</keyword>
<gene>
    <name evidence="7" type="ORF">STCU_03704</name>
    <name evidence="6" type="ORF">STCU_07970</name>
    <name evidence="5" type="ORF">STCU_08983</name>
</gene>
<dbReference type="EMBL" id="ATMH01003704">
    <property type="protein sequence ID" value="EPY30999.1"/>
    <property type="molecule type" value="Genomic_DNA"/>
</dbReference>
<dbReference type="InterPro" id="IPR033133">
    <property type="entry name" value="PUM-HD"/>
</dbReference>
<dbReference type="Proteomes" id="UP000015354">
    <property type="component" value="Unassembled WGS sequence"/>
</dbReference>
<dbReference type="PROSITE" id="PS50302">
    <property type="entry name" value="PUM"/>
    <property type="match status" value="1"/>
</dbReference>
<evidence type="ECO:0000313" key="8">
    <source>
        <dbReference type="Proteomes" id="UP000015354"/>
    </source>
</evidence>
<feature type="domain" description="PUM-HD" evidence="4">
    <location>
        <begin position="72"/>
        <end position="422"/>
    </location>
</feature>
<protein>
    <submittedName>
        <fullName evidence="6">Pumilio like proteiny domain family member 6</fullName>
    </submittedName>
</protein>
<keyword evidence="8" id="KW-1185">Reference proteome</keyword>
<evidence type="ECO:0000313" key="7">
    <source>
        <dbReference type="EMBL" id="EPY30999.1"/>
    </source>
</evidence>
<name>S9U2E4_9TRYP</name>
<evidence type="ECO:0000256" key="1">
    <source>
        <dbReference type="ARBA" id="ARBA00022737"/>
    </source>
</evidence>
<reference evidence="6 8" key="1">
    <citation type="journal article" date="2013" name="PLoS ONE">
        <title>Predicting the Proteins of Angomonas deanei, Strigomonas culicis and Their Respective Endosymbionts Reveals New Aspects of the Trypanosomatidae Family.</title>
        <authorList>
            <person name="Motta M.C."/>
            <person name="Martins A.C."/>
            <person name="de Souza S.S."/>
            <person name="Catta-Preta C.M."/>
            <person name="Silva R."/>
            <person name="Klein C.C."/>
            <person name="de Almeida L.G."/>
            <person name="de Lima Cunha O."/>
            <person name="Ciapina L.P."/>
            <person name="Brocchi M."/>
            <person name="Colabardini A.C."/>
            <person name="de Araujo Lima B."/>
            <person name="Machado C.R."/>
            <person name="de Almeida Soares C.M."/>
            <person name="Probst C.M."/>
            <person name="de Menezes C.B."/>
            <person name="Thompson C.E."/>
            <person name="Bartholomeu D.C."/>
            <person name="Gradia D.F."/>
            <person name="Pavoni D.P."/>
            <person name="Grisard E.C."/>
            <person name="Fantinatti-Garboggini F."/>
            <person name="Marchini F.K."/>
            <person name="Rodrigues-Luiz G.F."/>
            <person name="Wagner G."/>
            <person name="Goldman G.H."/>
            <person name="Fietto J.L."/>
            <person name="Elias M.C."/>
            <person name="Goldman M.H."/>
            <person name="Sagot M.F."/>
            <person name="Pereira M."/>
            <person name="Stoco P.H."/>
            <person name="de Mendonca-Neto R.P."/>
            <person name="Teixeira S.M."/>
            <person name="Maciel T.E."/>
            <person name="de Oliveira Mendes T.A."/>
            <person name="Urmenyi T.P."/>
            <person name="de Souza W."/>
            <person name="Schenkman S."/>
            <person name="de Vasconcelos A.T."/>
        </authorList>
    </citation>
    <scope>NUCLEOTIDE SEQUENCE [LARGE SCALE GENOMIC DNA]</scope>
</reference>
<evidence type="ECO:0000256" key="3">
    <source>
        <dbReference type="SAM" id="MobiDB-lite"/>
    </source>
</evidence>
<dbReference type="PANTHER" id="PTHR13389:SF0">
    <property type="entry name" value="PUMILIO HOMOLOG 3"/>
    <property type="match status" value="1"/>
</dbReference>
<accession>S9U2E4</accession>
<sequence>MGRTYAKKIEAREERLKSLPQSERNLKSALIKKKEGRILDSAEKHALKMSSEHGEMLRLWEVLRATAEDDEEKVHTASEKKSAYAHKYPTVEKLLQLMEPKIATLLKTPTGSRVLQSMIKYGSAAHVSKVMKWLSQDFSLYATDAYAHFVVMSLIRHAPHDTFKSLLASLIPNVAQLITHKFGIETLHSAYSSKWCSLLDKQLLLLAIFKENVSVMKRWEGYPVLEDVLRKNASLRKRLLSRLFDLSDKLVSQKDSVQFPFVQRLVHAYVVEGTKDEVSELCDTLRPHLPAIATSKEGAPLASLAFSLTEPKKRKEILRGFQEKLGEITTSKYGAPVVARLFDLLYDPQILTKYLVSDMVKHIGQIINSPYGYLVFMHLLTPEDERKKKFLLPNWWEHNLYSLSNKEWNHHTWLTPSFEVEVVEICSKPAAASHLVALPLLVEGFLAHIANPANKEKANRHHVFLLAREILHVVEVQPLYRTALNLSAEKLATLQALAGQKEDETAPSKSVQKTKPGKHVKRSRSADESDGQSFQKKKKKKTV</sequence>
<feature type="region of interest" description="Disordered" evidence="3">
    <location>
        <begin position="499"/>
        <end position="543"/>
    </location>
</feature>